<dbReference type="PANTHER" id="PTHR37422">
    <property type="entry name" value="TEICHURONIC ACID BIOSYNTHESIS PROTEIN TUAE"/>
    <property type="match status" value="1"/>
</dbReference>
<keyword evidence="3 5" id="KW-1133">Transmembrane helix</keyword>
<dbReference type="Gene3D" id="1.25.40.10">
    <property type="entry name" value="Tetratricopeptide repeat domain"/>
    <property type="match status" value="1"/>
</dbReference>
<feature type="transmembrane region" description="Helical" evidence="5">
    <location>
        <begin position="12"/>
        <end position="37"/>
    </location>
</feature>
<protein>
    <recommendedName>
        <fullName evidence="6">O-antigen ligase-related domain-containing protein</fullName>
    </recommendedName>
</protein>
<evidence type="ECO:0000313" key="7">
    <source>
        <dbReference type="EMBL" id="QEK52463.1"/>
    </source>
</evidence>
<dbReference type="GO" id="GO:0016020">
    <property type="term" value="C:membrane"/>
    <property type="evidence" value="ECO:0007669"/>
    <property type="project" value="UniProtKB-SubCell"/>
</dbReference>
<feature type="transmembrane region" description="Helical" evidence="5">
    <location>
        <begin position="43"/>
        <end position="63"/>
    </location>
</feature>
<feature type="transmembrane region" description="Helical" evidence="5">
    <location>
        <begin position="332"/>
        <end position="351"/>
    </location>
</feature>
<keyword evidence="4 5" id="KW-0472">Membrane</keyword>
<feature type="transmembrane region" description="Helical" evidence="5">
    <location>
        <begin position="234"/>
        <end position="254"/>
    </location>
</feature>
<evidence type="ECO:0000256" key="4">
    <source>
        <dbReference type="ARBA" id="ARBA00023136"/>
    </source>
</evidence>
<evidence type="ECO:0000259" key="6">
    <source>
        <dbReference type="Pfam" id="PF04932"/>
    </source>
</evidence>
<evidence type="ECO:0000313" key="8">
    <source>
        <dbReference type="Proteomes" id="UP000323653"/>
    </source>
</evidence>
<feature type="transmembrane region" description="Helical" evidence="5">
    <location>
        <begin position="425"/>
        <end position="443"/>
    </location>
</feature>
<dbReference type="Proteomes" id="UP000323653">
    <property type="component" value="Chromosome"/>
</dbReference>
<dbReference type="KEGG" id="pej:FYC62_12965"/>
<dbReference type="PANTHER" id="PTHR37422:SF13">
    <property type="entry name" value="LIPOPOLYSACCHARIDE BIOSYNTHESIS PROTEIN PA4999-RELATED"/>
    <property type="match status" value="1"/>
</dbReference>
<feature type="transmembrane region" description="Helical" evidence="5">
    <location>
        <begin position="120"/>
        <end position="141"/>
    </location>
</feature>
<feature type="transmembrane region" description="Helical" evidence="5">
    <location>
        <begin position="161"/>
        <end position="181"/>
    </location>
</feature>
<feature type="transmembrane region" description="Helical" evidence="5">
    <location>
        <begin position="372"/>
        <end position="405"/>
    </location>
</feature>
<accession>A0A5C0VLB8</accession>
<feature type="transmembrane region" description="Helical" evidence="5">
    <location>
        <begin position="97"/>
        <end position="113"/>
    </location>
</feature>
<evidence type="ECO:0000256" key="1">
    <source>
        <dbReference type="ARBA" id="ARBA00004141"/>
    </source>
</evidence>
<dbReference type="AlphaFoldDB" id="A0A5C0VLB8"/>
<feature type="domain" description="O-antigen ligase-related" evidence="6">
    <location>
        <begin position="192"/>
        <end position="339"/>
    </location>
</feature>
<reference evidence="7 8" key="1">
    <citation type="submission" date="2019-08" db="EMBL/GenBank/DDBJ databases">
        <title>Pedobacter sp. nov., isolated from Han river, South Korea.</title>
        <authorList>
            <person name="Lee D.-H."/>
            <person name="Kim Y.-S."/>
            <person name="Hwang E.-M."/>
            <person name="Le Tran T.C."/>
            <person name="Cha C.-J."/>
        </authorList>
    </citation>
    <scope>NUCLEOTIDE SEQUENCE [LARGE SCALE GENOMIC DNA]</scope>
    <source>
        <strain evidence="7 8">CJ43</strain>
    </source>
</reference>
<feature type="transmembrane region" description="Helical" evidence="5">
    <location>
        <begin position="188"/>
        <end position="203"/>
    </location>
</feature>
<sequence length="619" mass="71270">MKKPTISNISIKANVSFFISLMLIFAICLIDSKLFIYSSLSTYYGFTISAVLSLILFLLVLIFKTNKVSAINISFFVFGLWCFYPLLISEVFTHQNLYRLSALMFYVVGFYIINRQNITIIFFAICVVATFESIICLLQYFKILDSQNIYFTVTGTSQNPNVIAMFLALSLPSVFYIYSFYKNNRRKMIGVIIILICTALILLKCRSAIIGAGFGVVVFYTLTLKIFKIYKAKHIIIVLFIGIGLLIPIVKYMYLNKKDSADGRKLIWNISTQMILDSPFKGYGIGMFEREYNLKQAWMIRNEQIESDDLKNADFVKMAYNDYIETAIEGGLLYLLLFLMMLIILLTTPFWKYENKEDTEPKIPLEAQNASYAAITMFSLIALFNFEINAIPVFLLFSFYASILSQNTLSVKLPNKVFVKHLDKPALGFVLIVSFYILFWHINQSKAHLKNKKAADFLKEGKHKKAQETVETLKLKLKVSESYHNNFGSILLAQEKYLEALAHFETAKKLTSNPSIYEKSAICNIKLKNRKDAIMNYEFASSLSPKTMNYKYNLLKLLLAEKQLNKAYKTATEILKMKPLKVTHLTKLYQNEAFKVVEKYGFRFKSKPIKSLKYLPINI</sequence>
<keyword evidence="8" id="KW-1185">Reference proteome</keyword>
<dbReference type="Pfam" id="PF04932">
    <property type="entry name" value="Wzy_C"/>
    <property type="match status" value="1"/>
</dbReference>
<proteinExistence type="predicted"/>
<comment type="subcellular location">
    <subcellularLocation>
        <location evidence="1">Membrane</location>
        <topology evidence="1">Multi-pass membrane protein</topology>
    </subcellularLocation>
</comment>
<dbReference type="InterPro" id="IPR051533">
    <property type="entry name" value="WaaL-like"/>
</dbReference>
<dbReference type="InterPro" id="IPR011990">
    <property type="entry name" value="TPR-like_helical_dom_sf"/>
</dbReference>
<gene>
    <name evidence="7" type="ORF">FYC62_12965</name>
</gene>
<evidence type="ECO:0000256" key="3">
    <source>
        <dbReference type="ARBA" id="ARBA00022989"/>
    </source>
</evidence>
<name>A0A5C0VLB8_9SPHI</name>
<dbReference type="InterPro" id="IPR007016">
    <property type="entry name" value="O-antigen_ligase-rel_domated"/>
</dbReference>
<feature type="transmembrane region" description="Helical" evidence="5">
    <location>
        <begin position="70"/>
        <end position="91"/>
    </location>
</feature>
<evidence type="ECO:0000256" key="5">
    <source>
        <dbReference type="SAM" id="Phobius"/>
    </source>
</evidence>
<evidence type="ECO:0000256" key="2">
    <source>
        <dbReference type="ARBA" id="ARBA00022692"/>
    </source>
</evidence>
<organism evidence="7 8">
    <name type="scientific">Pedobacter aquae</name>
    <dbReference type="NCBI Taxonomy" id="2605747"/>
    <lineage>
        <taxon>Bacteria</taxon>
        <taxon>Pseudomonadati</taxon>
        <taxon>Bacteroidota</taxon>
        <taxon>Sphingobacteriia</taxon>
        <taxon>Sphingobacteriales</taxon>
        <taxon>Sphingobacteriaceae</taxon>
        <taxon>Pedobacter</taxon>
    </lineage>
</organism>
<dbReference type="EMBL" id="CP043329">
    <property type="protein sequence ID" value="QEK52463.1"/>
    <property type="molecule type" value="Genomic_DNA"/>
</dbReference>
<dbReference type="SUPFAM" id="SSF48452">
    <property type="entry name" value="TPR-like"/>
    <property type="match status" value="1"/>
</dbReference>
<feature type="transmembrane region" description="Helical" evidence="5">
    <location>
        <begin position="209"/>
        <end position="227"/>
    </location>
</feature>
<keyword evidence="2 5" id="KW-0812">Transmembrane</keyword>